<proteinExistence type="predicted"/>
<reference evidence="3" key="3">
    <citation type="submission" date="2025-09" db="UniProtKB">
        <authorList>
            <consortium name="Ensembl"/>
        </authorList>
    </citation>
    <scope>IDENTIFICATION</scope>
</reference>
<keyword evidence="4" id="KW-1185">Reference proteome</keyword>
<keyword evidence="2" id="KW-0472">Membrane</keyword>
<keyword evidence="2" id="KW-0812">Transmembrane</keyword>
<protein>
    <submittedName>
        <fullName evidence="3">Uncharacterized protein</fullName>
    </submittedName>
</protein>
<feature type="compositionally biased region" description="Acidic residues" evidence="1">
    <location>
        <begin position="81"/>
        <end position="90"/>
    </location>
</feature>
<dbReference type="Proteomes" id="UP000007875">
    <property type="component" value="Unassembled WGS sequence"/>
</dbReference>
<evidence type="ECO:0000256" key="2">
    <source>
        <dbReference type="SAM" id="Phobius"/>
    </source>
</evidence>
<accession>H2Z4K9</accession>
<keyword evidence="2" id="KW-1133">Transmembrane helix</keyword>
<dbReference type="AlphaFoldDB" id="H2Z4K9"/>
<reference evidence="4" key="1">
    <citation type="submission" date="2003-08" db="EMBL/GenBank/DDBJ databases">
        <authorList>
            <person name="Birren B."/>
            <person name="Nusbaum C."/>
            <person name="Abebe A."/>
            <person name="Abouelleil A."/>
            <person name="Adekoya E."/>
            <person name="Ait-zahra M."/>
            <person name="Allen N."/>
            <person name="Allen T."/>
            <person name="An P."/>
            <person name="Anderson M."/>
            <person name="Anderson S."/>
            <person name="Arachchi H."/>
            <person name="Armbruster J."/>
            <person name="Bachantsang P."/>
            <person name="Baldwin J."/>
            <person name="Barry A."/>
            <person name="Bayul T."/>
            <person name="Blitshsteyn B."/>
            <person name="Bloom T."/>
            <person name="Blye J."/>
            <person name="Boguslavskiy L."/>
            <person name="Borowsky M."/>
            <person name="Boukhgalter B."/>
            <person name="Brunache A."/>
            <person name="Butler J."/>
            <person name="Calixte N."/>
            <person name="Calvo S."/>
            <person name="Camarata J."/>
            <person name="Campo K."/>
            <person name="Chang J."/>
            <person name="Cheshatsang Y."/>
            <person name="Citroen M."/>
            <person name="Collymore A."/>
            <person name="Considine T."/>
            <person name="Cook A."/>
            <person name="Cooke P."/>
            <person name="Corum B."/>
            <person name="Cuomo C."/>
            <person name="David R."/>
            <person name="Dawoe T."/>
            <person name="Degray S."/>
            <person name="Dodge S."/>
            <person name="Dooley K."/>
            <person name="Dorje P."/>
            <person name="Dorjee K."/>
            <person name="Dorris L."/>
            <person name="Duffey N."/>
            <person name="Dupes A."/>
            <person name="Elkins T."/>
            <person name="Engels R."/>
            <person name="Erickson J."/>
            <person name="Farina A."/>
            <person name="Faro S."/>
            <person name="Ferreira P."/>
            <person name="Fischer H."/>
            <person name="Fitzgerald M."/>
            <person name="Foley K."/>
            <person name="Gage D."/>
            <person name="Galagan J."/>
            <person name="Gearin G."/>
            <person name="Gnerre S."/>
            <person name="Gnirke A."/>
            <person name="Goyette A."/>
            <person name="Graham J."/>
            <person name="Grandbois E."/>
            <person name="Gyaltsen K."/>
            <person name="Hafez N."/>
            <person name="Hagopian D."/>
            <person name="Hagos B."/>
            <person name="Hall J."/>
            <person name="Hatcher B."/>
            <person name="Heller A."/>
            <person name="Higgins H."/>
            <person name="Honan T."/>
            <person name="Horn A."/>
            <person name="Houde N."/>
            <person name="Hughes L."/>
            <person name="Hulme W."/>
            <person name="Husby E."/>
            <person name="Iliev I."/>
            <person name="Jaffe D."/>
            <person name="Jones C."/>
            <person name="Kamal M."/>
            <person name="Kamat A."/>
            <person name="Kamvysselis M."/>
            <person name="Karlsson E."/>
            <person name="Kells C."/>
            <person name="Kieu A."/>
            <person name="Kisner P."/>
            <person name="Kodira C."/>
            <person name="Kulbokas E."/>
            <person name="Labutti K."/>
            <person name="Lama D."/>
            <person name="Landers T."/>
            <person name="Leger J."/>
            <person name="Levine S."/>
            <person name="Lewis D."/>
            <person name="Lewis T."/>
            <person name="Lindblad-toh K."/>
            <person name="Liu X."/>
            <person name="Lokyitsang T."/>
            <person name="Lokyitsang Y."/>
            <person name="Lucien O."/>
            <person name="Lui A."/>
            <person name="Ma L.J."/>
            <person name="Mabbitt R."/>
            <person name="Macdonald J."/>
            <person name="Maclean C."/>
            <person name="Major J."/>
            <person name="Manning J."/>
            <person name="Marabella R."/>
            <person name="Maru K."/>
            <person name="Matthews C."/>
            <person name="Mauceli E."/>
            <person name="Mccarthy M."/>
            <person name="Mcdonough S."/>
            <person name="Mcghee T."/>
            <person name="Meldrim J."/>
            <person name="Meneus L."/>
            <person name="Mesirov J."/>
            <person name="Mihalev A."/>
            <person name="Mihova T."/>
            <person name="Mikkelsen T."/>
            <person name="Mlenga V."/>
            <person name="Moru K."/>
            <person name="Mozes J."/>
            <person name="Mulrain L."/>
            <person name="Munson G."/>
            <person name="Naylor J."/>
            <person name="Newes C."/>
            <person name="Nguyen C."/>
            <person name="Nguyen N."/>
            <person name="Nguyen T."/>
            <person name="Nicol R."/>
            <person name="Nielsen C."/>
            <person name="Nizzari M."/>
            <person name="Norbu C."/>
            <person name="Norbu N."/>
            <person name="O'donnell P."/>
            <person name="Okoawo O."/>
            <person name="O'leary S."/>
            <person name="Omotosho B."/>
            <person name="O'neill K."/>
            <person name="Osman S."/>
            <person name="Parker S."/>
            <person name="Perrin D."/>
            <person name="Phunkhang P."/>
            <person name="Piqani B."/>
            <person name="Purcell S."/>
            <person name="Rachupka T."/>
            <person name="Ramasamy U."/>
            <person name="Rameau R."/>
            <person name="Ray V."/>
            <person name="Raymond C."/>
            <person name="Retta R."/>
            <person name="Richardson S."/>
            <person name="Rise C."/>
            <person name="Rodriguez J."/>
            <person name="Rogers J."/>
            <person name="Rogov P."/>
            <person name="Rutman M."/>
            <person name="Schupbach R."/>
            <person name="Seaman C."/>
            <person name="Settipalli S."/>
            <person name="Sharpe T."/>
            <person name="Sheridan J."/>
            <person name="Sherpa N."/>
            <person name="Shi J."/>
            <person name="Smirnov S."/>
            <person name="Smith C."/>
            <person name="Sougnez C."/>
            <person name="Spencer B."/>
            <person name="Stalker J."/>
            <person name="Stange-thomann N."/>
            <person name="Stavropoulos S."/>
            <person name="Stetson K."/>
            <person name="Stone C."/>
            <person name="Stone S."/>
            <person name="Stubbs M."/>
            <person name="Talamas J."/>
            <person name="Tchuinga P."/>
            <person name="Tenzing P."/>
            <person name="Tesfaye S."/>
            <person name="Theodore J."/>
            <person name="Thoulutsang Y."/>
            <person name="Topham K."/>
            <person name="Towey S."/>
            <person name="Tsamla T."/>
            <person name="Tsomo N."/>
            <person name="Vallee D."/>
            <person name="Vassiliev H."/>
            <person name="Venkataraman V."/>
            <person name="Vinson J."/>
            <person name="Vo A."/>
            <person name="Wade C."/>
            <person name="Wang S."/>
            <person name="Wangchuk T."/>
            <person name="Wangdi T."/>
            <person name="Whittaker C."/>
            <person name="Wilkinson J."/>
            <person name="Wu Y."/>
            <person name="Wyman D."/>
            <person name="Yadav S."/>
            <person name="Yang S."/>
            <person name="Yang X."/>
            <person name="Yeager S."/>
            <person name="Yee E."/>
            <person name="Young G."/>
            <person name="Zainoun J."/>
            <person name="Zembeck L."/>
            <person name="Zimmer A."/>
            <person name="Zody M."/>
            <person name="Lander E."/>
        </authorList>
    </citation>
    <scope>NUCLEOTIDE SEQUENCE [LARGE SCALE GENOMIC DNA]</scope>
</reference>
<evidence type="ECO:0000313" key="3">
    <source>
        <dbReference type="Ensembl" id="ENSCSAVP00000012521.1"/>
    </source>
</evidence>
<evidence type="ECO:0000256" key="1">
    <source>
        <dbReference type="SAM" id="MobiDB-lite"/>
    </source>
</evidence>
<reference evidence="3" key="2">
    <citation type="submission" date="2025-08" db="UniProtKB">
        <authorList>
            <consortium name="Ensembl"/>
        </authorList>
    </citation>
    <scope>IDENTIFICATION</scope>
</reference>
<organism evidence="3 4">
    <name type="scientific">Ciona savignyi</name>
    <name type="common">Pacific transparent sea squirt</name>
    <dbReference type="NCBI Taxonomy" id="51511"/>
    <lineage>
        <taxon>Eukaryota</taxon>
        <taxon>Metazoa</taxon>
        <taxon>Chordata</taxon>
        <taxon>Tunicata</taxon>
        <taxon>Ascidiacea</taxon>
        <taxon>Phlebobranchia</taxon>
        <taxon>Cionidae</taxon>
        <taxon>Ciona</taxon>
    </lineage>
</organism>
<feature type="compositionally biased region" description="Polar residues" evidence="1">
    <location>
        <begin position="121"/>
        <end position="139"/>
    </location>
</feature>
<feature type="compositionally biased region" description="Basic and acidic residues" evidence="1">
    <location>
        <begin position="1"/>
        <end position="13"/>
    </location>
</feature>
<feature type="compositionally biased region" description="Basic and acidic residues" evidence="1">
    <location>
        <begin position="107"/>
        <end position="117"/>
    </location>
</feature>
<sequence>VDGSDFPKESRQDFEEDEEENEINSIGRADNHLGGEYDTEIDSDGETGHHGEDDNYQLVKENGKNAKVFDVNADQISYDPSDVENEDPGTDDNRDSEYSQGDVSDWNGKEYDEKDGGELQNFLNSPMDSDNSEQSFSDYSQDDSTDGHDRGGSDIGFNKQYEIEDNTKEKQFINKLNKQIDIAEDEASTMWPSMSVILIVAFAIFLYCGGWIWCSRSVVSIVRRSPYSQRLGLHDGYTLLHTNTKRA</sequence>
<name>H2Z4K9_CIOSA</name>
<dbReference type="InParanoid" id="H2Z4K9"/>
<feature type="transmembrane region" description="Helical" evidence="2">
    <location>
        <begin position="190"/>
        <end position="214"/>
    </location>
</feature>
<evidence type="ECO:0000313" key="4">
    <source>
        <dbReference type="Proteomes" id="UP000007875"/>
    </source>
</evidence>
<dbReference type="HOGENOM" id="CLU_1126682_0_0_1"/>
<dbReference type="Ensembl" id="ENSCSAVT00000012665.1">
    <property type="protein sequence ID" value="ENSCSAVP00000012521.1"/>
    <property type="gene ID" value="ENSCSAVG00000007355.1"/>
</dbReference>
<feature type="region of interest" description="Disordered" evidence="1">
    <location>
        <begin position="1"/>
        <end position="158"/>
    </location>
</feature>